<keyword evidence="1" id="KW-0560">Oxidoreductase</keyword>
<organism evidence="1 2">
    <name type="scientific">Thioalkalivibrio nitratireducens (strain DSM 14787 / UNIQEM 213 / ALEN2)</name>
    <dbReference type="NCBI Taxonomy" id="1255043"/>
    <lineage>
        <taxon>Bacteria</taxon>
        <taxon>Pseudomonadati</taxon>
        <taxon>Pseudomonadota</taxon>
        <taxon>Gammaproteobacteria</taxon>
        <taxon>Chromatiales</taxon>
        <taxon>Ectothiorhodospiraceae</taxon>
        <taxon>Thioalkalivibrio</taxon>
    </lineage>
</organism>
<dbReference type="Proteomes" id="UP000010809">
    <property type="component" value="Chromosome"/>
</dbReference>
<keyword evidence="2" id="KW-1185">Reference proteome</keyword>
<accession>L0DUM7</accession>
<evidence type="ECO:0000313" key="1">
    <source>
        <dbReference type="EMBL" id="AGA32695.1"/>
    </source>
</evidence>
<dbReference type="HOGENOM" id="CLU_1958576_0_0_6"/>
<dbReference type="AlphaFoldDB" id="L0DUM7"/>
<proteinExistence type="predicted"/>
<sequence length="128" mass="13408">MKTIYYTASSLDGFLATEDDSLAWLFALGASLDGEQGGDSGYATFIAGINGSRGGEPSNGAAMRISRRPGFVQPMGQTMVRSALANQLPWHGPPRRTMNEAQEKRPSAVNRCSQAGLAVRAGGGTSTV</sequence>
<evidence type="ECO:0000313" key="2">
    <source>
        <dbReference type="Proteomes" id="UP000010809"/>
    </source>
</evidence>
<gene>
    <name evidence="1" type="ordered locus">TVNIR_1011</name>
</gene>
<dbReference type="EC" id="1.5.1.3" evidence="1"/>
<dbReference type="KEGG" id="tni:TVNIR_1011"/>
<dbReference type="RefSeq" id="WP_015257836.1">
    <property type="nucleotide sequence ID" value="NC_019902.2"/>
</dbReference>
<dbReference type="EMBL" id="CP003989">
    <property type="protein sequence ID" value="AGA32695.1"/>
    <property type="molecule type" value="Genomic_DNA"/>
</dbReference>
<protein>
    <submittedName>
        <fullName evidence="1">Dihydrofolate reductase</fullName>
        <ecNumber evidence="1">1.5.1.3</ecNumber>
    </submittedName>
</protein>
<reference evidence="1" key="1">
    <citation type="submission" date="2015-12" db="EMBL/GenBank/DDBJ databases">
        <authorList>
            <person name="Tikhonova T.V."/>
            <person name="Pavlov A.R."/>
            <person name="Beletsky A.V."/>
            <person name="Mardanov A.V."/>
            <person name="Sorokin D.Y."/>
            <person name="Ravin N.V."/>
            <person name="Popov V.O."/>
        </authorList>
    </citation>
    <scope>NUCLEOTIDE SEQUENCE</scope>
    <source>
        <strain evidence="1">DSM 14787</strain>
    </source>
</reference>
<dbReference type="STRING" id="1255043.TVNIR_1011"/>
<dbReference type="GO" id="GO:0004146">
    <property type="term" value="F:dihydrofolate reductase activity"/>
    <property type="evidence" value="ECO:0007669"/>
    <property type="project" value="UniProtKB-EC"/>
</dbReference>
<dbReference type="PATRIC" id="fig|1255043.3.peg.1017"/>
<name>L0DUM7_THIND</name>